<evidence type="ECO:0000256" key="4">
    <source>
        <dbReference type="ARBA" id="ARBA00023136"/>
    </source>
</evidence>
<dbReference type="Pfam" id="PF07980">
    <property type="entry name" value="SusD_RagB"/>
    <property type="match status" value="1"/>
</dbReference>
<feature type="signal peptide" evidence="6">
    <location>
        <begin position="1"/>
        <end position="23"/>
    </location>
</feature>
<comment type="similarity">
    <text evidence="2">Belongs to the SusD family.</text>
</comment>
<dbReference type="RefSeq" id="WP_225555105.1">
    <property type="nucleotide sequence ID" value="NZ_JADEYP010000045.1"/>
</dbReference>
<dbReference type="Pfam" id="PF14322">
    <property type="entry name" value="SusD-like_3"/>
    <property type="match status" value="1"/>
</dbReference>
<evidence type="ECO:0000256" key="5">
    <source>
        <dbReference type="ARBA" id="ARBA00023237"/>
    </source>
</evidence>
<keyword evidence="4" id="KW-0472">Membrane</keyword>
<dbReference type="EMBL" id="JADEYP010000045">
    <property type="protein sequence ID" value="MCA5006750.1"/>
    <property type="molecule type" value="Genomic_DNA"/>
</dbReference>
<accession>A0ABS7Z979</accession>
<feature type="domain" description="RagB/SusD" evidence="7">
    <location>
        <begin position="349"/>
        <end position="517"/>
    </location>
</feature>
<name>A0ABS7Z979_9SPHI</name>
<evidence type="ECO:0000259" key="7">
    <source>
        <dbReference type="Pfam" id="PF07980"/>
    </source>
</evidence>
<comment type="caution">
    <text evidence="9">The sequence shown here is derived from an EMBL/GenBank/DDBJ whole genome shotgun (WGS) entry which is preliminary data.</text>
</comment>
<gene>
    <name evidence="9" type="ORF">IPZ78_16545</name>
</gene>
<feature type="chain" id="PRO_5045482960" evidence="6">
    <location>
        <begin position="24"/>
        <end position="521"/>
    </location>
</feature>
<organism evidence="9 10">
    <name type="scientific">Sphingobacterium bovistauri</name>
    <dbReference type="NCBI Taxonomy" id="2781959"/>
    <lineage>
        <taxon>Bacteria</taxon>
        <taxon>Pseudomonadati</taxon>
        <taxon>Bacteroidota</taxon>
        <taxon>Sphingobacteriia</taxon>
        <taxon>Sphingobacteriales</taxon>
        <taxon>Sphingobacteriaceae</taxon>
        <taxon>Sphingobacterium</taxon>
    </lineage>
</organism>
<evidence type="ECO:0000259" key="8">
    <source>
        <dbReference type="Pfam" id="PF14322"/>
    </source>
</evidence>
<evidence type="ECO:0000256" key="1">
    <source>
        <dbReference type="ARBA" id="ARBA00004442"/>
    </source>
</evidence>
<comment type="subcellular location">
    <subcellularLocation>
        <location evidence="1">Cell outer membrane</location>
    </subcellularLocation>
</comment>
<keyword evidence="5" id="KW-0998">Cell outer membrane</keyword>
<dbReference type="InterPro" id="IPR033985">
    <property type="entry name" value="SusD-like_N"/>
</dbReference>
<dbReference type="Gene3D" id="1.25.40.390">
    <property type="match status" value="1"/>
</dbReference>
<reference evidence="9" key="1">
    <citation type="submission" date="2020-10" db="EMBL/GenBank/DDBJ databases">
        <authorList>
            <person name="Lu T."/>
            <person name="Wang Q."/>
            <person name="Han X."/>
        </authorList>
    </citation>
    <scope>NUCLEOTIDE SEQUENCE</scope>
    <source>
        <strain evidence="9">WQ 366</strain>
    </source>
</reference>
<evidence type="ECO:0000256" key="3">
    <source>
        <dbReference type="ARBA" id="ARBA00022729"/>
    </source>
</evidence>
<evidence type="ECO:0000313" key="10">
    <source>
        <dbReference type="Proteomes" id="UP001165302"/>
    </source>
</evidence>
<dbReference type="InterPro" id="IPR011990">
    <property type="entry name" value="TPR-like_helical_dom_sf"/>
</dbReference>
<feature type="domain" description="SusD-like N-terminal" evidence="8">
    <location>
        <begin position="107"/>
        <end position="227"/>
    </location>
</feature>
<keyword evidence="10" id="KW-1185">Reference proteome</keyword>
<dbReference type="SUPFAM" id="SSF48452">
    <property type="entry name" value="TPR-like"/>
    <property type="match status" value="1"/>
</dbReference>
<evidence type="ECO:0000313" key="9">
    <source>
        <dbReference type="EMBL" id="MCA5006750.1"/>
    </source>
</evidence>
<dbReference type="InterPro" id="IPR012944">
    <property type="entry name" value="SusD_RagB_dom"/>
</dbReference>
<protein>
    <submittedName>
        <fullName evidence="9">RagB/SusD family nutrient uptake outer membrane protein</fullName>
    </submittedName>
</protein>
<keyword evidence="3 6" id="KW-0732">Signal</keyword>
<sequence>MKKINISKLILSIFLLTGTSVFVSCEKELENVLKNDTYSDAFWKNQSDVEGAINGTYGLFRNALNNNQAFFVWGDTPIGNFVTNNGTLHSDIFTRGWLIPYYREGGTLNWVNWYKIINLANLIIEKTPSISDANFAEGQKDNLIGQAYFMRGLAYFYLTRVWGDVPLQLKATESGSDVELKGGTASTEILDLIMADAQKASSLMTWESVDKSGRRKGNKGSALALLAHASAFQNDYQKTLIYTDSIINQSANFALLSPGNVSEVFSNNEAKENIFVITQKDGENESAAHTNNVFTTSVTFSTTSSISYPGFPFFEPNYYVDKSRLDKLYSPNDKRREDFFLKFDDGVVAVDNNARTERFQLTKYTNFTFKNAAALGDLRAESNIVIFRLADIILLKSEALFQLGRLNDSQNTLNIIRQRAGLEPVSANLNNRAYYTEILKERQRELIGEGHNYFDIVRNIWKKNSAQDFQFNPTDLISWNITLGDGGADRFAQKGYYFPIENANLNSNRLITQIPYWMGKY</sequence>
<dbReference type="Proteomes" id="UP001165302">
    <property type="component" value="Unassembled WGS sequence"/>
</dbReference>
<evidence type="ECO:0000256" key="2">
    <source>
        <dbReference type="ARBA" id="ARBA00006275"/>
    </source>
</evidence>
<proteinExistence type="inferred from homology"/>
<dbReference type="PROSITE" id="PS51257">
    <property type="entry name" value="PROKAR_LIPOPROTEIN"/>
    <property type="match status" value="1"/>
</dbReference>
<evidence type="ECO:0000256" key="6">
    <source>
        <dbReference type="SAM" id="SignalP"/>
    </source>
</evidence>